<keyword evidence="1" id="KW-0812">Transmembrane</keyword>
<evidence type="ECO:0000313" key="3">
    <source>
        <dbReference type="EMBL" id="SNY55294.1"/>
    </source>
</evidence>
<dbReference type="Pfam" id="PF03779">
    <property type="entry name" value="SPW"/>
    <property type="match status" value="1"/>
</dbReference>
<keyword evidence="1" id="KW-0472">Membrane</keyword>
<evidence type="ECO:0000259" key="2">
    <source>
        <dbReference type="Pfam" id="PF03779"/>
    </source>
</evidence>
<feature type="transmembrane region" description="Helical" evidence="1">
    <location>
        <begin position="40"/>
        <end position="61"/>
    </location>
</feature>
<keyword evidence="1" id="KW-1133">Transmembrane helix</keyword>
<evidence type="ECO:0000256" key="1">
    <source>
        <dbReference type="SAM" id="Phobius"/>
    </source>
</evidence>
<reference evidence="3 4" key="1">
    <citation type="submission" date="2017-09" db="EMBL/GenBank/DDBJ databases">
        <authorList>
            <person name="Ehlers B."/>
            <person name="Leendertz F.H."/>
        </authorList>
    </citation>
    <scope>NUCLEOTIDE SEQUENCE [LARGE SCALE GENOMIC DNA]</scope>
    <source>
        <strain evidence="3 4">CGMCC 4.6857</strain>
    </source>
</reference>
<dbReference type="InterPro" id="IPR005530">
    <property type="entry name" value="SPW"/>
</dbReference>
<dbReference type="AlphaFoldDB" id="A0A285J4T8"/>
<feature type="transmembrane region" description="Helical" evidence="1">
    <location>
        <begin position="96"/>
        <end position="118"/>
    </location>
</feature>
<organism evidence="3 4">
    <name type="scientific">Paractinoplanes atraurantiacus</name>
    <dbReference type="NCBI Taxonomy" id="1036182"/>
    <lineage>
        <taxon>Bacteria</taxon>
        <taxon>Bacillati</taxon>
        <taxon>Actinomycetota</taxon>
        <taxon>Actinomycetes</taxon>
        <taxon>Micromonosporales</taxon>
        <taxon>Micromonosporaceae</taxon>
        <taxon>Paractinoplanes</taxon>
    </lineage>
</organism>
<dbReference type="Proteomes" id="UP000219612">
    <property type="component" value="Unassembled WGS sequence"/>
</dbReference>
<gene>
    <name evidence="3" type="ORF">SAMN05421748_116104</name>
</gene>
<protein>
    <submittedName>
        <fullName evidence="3">SPW repeat-containing protein</fullName>
    </submittedName>
</protein>
<keyword evidence="4" id="KW-1185">Reference proteome</keyword>
<proteinExistence type="predicted"/>
<evidence type="ECO:0000313" key="4">
    <source>
        <dbReference type="Proteomes" id="UP000219612"/>
    </source>
</evidence>
<feature type="transmembrane region" description="Helical" evidence="1">
    <location>
        <begin position="12"/>
        <end position="34"/>
    </location>
</feature>
<feature type="transmembrane region" description="Helical" evidence="1">
    <location>
        <begin position="68"/>
        <end position="90"/>
    </location>
</feature>
<dbReference type="EMBL" id="OBDY01000016">
    <property type="protein sequence ID" value="SNY55294.1"/>
    <property type="molecule type" value="Genomic_DNA"/>
</dbReference>
<accession>A0A285J4T8</accession>
<name>A0A285J4T8_9ACTN</name>
<feature type="domain" description="SPW repeat-containing integral membrane" evidence="2">
    <location>
        <begin position="17"/>
        <end position="110"/>
    </location>
</feature>
<sequence>MEPSKTPVIVDLMTATSVFTVLAGVWIALTPLFAPDLSSYAATSDVVTGVAVAVLGLLRLLRPRRTAALAVVLTLLGAWLVAAPFVLGYGHHPGVAWNNVIVGVLVVMFSGVSAAAMLSSVRHTTGKVPPTSRAKVRS</sequence>